<dbReference type="InterPro" id="IPR036412">
    <property type="entry name" value="HAD-like_sf"/>
</dbReference>
<dbReference type="InterPro" id="IPR023298">
    <property type="entry name" value="ATPase_P-typ_TM_dom_sf"/>
</dbReference>
<keyword evidence="5" id="KW-0479">Metal-binding</keyword>
<feature type="transmembrane region" description="Helical" evidence="17">
    <location>
        <begin position="528"/>
        <end position="548"/>
    </location>
</feature>
<comment type="catalytic activity">
    <reaction evidence="16">
        <text>Ca(2+)(in) + ATP + H2O = Ca(2+)(out) + ADP + phosphate + H(+)</text>
        <dbReference type="Rhea" id="RHEA:18105"/>
        <dbReference type="ChEBI" id="CHEBI:15377"/>
        <dbReference type="ChEBI" id="CHEBI:15378"/>
        <dbReference type="ChEBI" id="CHEBI:29108"/>
        <dbReference type="ChEBI" id="CHEBI:30616"/>
        <dbReference type="ChEBI" id="CHEBI:43474"/>
        <dbReference type="ChEBI" id="CHEBI:456216"/>
        <dbReference type="EC" id="7.2.2.10"/>
    </reaction>
</comment>
<dbReference type="GO" id="GO:0006825">
    <property type="term" value="P:copper ion transport"/>
    <property type="evidence" value="ECO:0007669"/>
    <property type="project" value="UniProtKB-KW"/>
</dbReference>
<organism evidence="19">
    <name type="scientific">Fibrocapsa japonica</name>
    <dbReference type="NCBI Taxonomy" id="94617"/>
    <lineage>
        <taxon>Eukaryota</taxon>
        <taxon>Sar</taxon>
        <taxon>Stramenopiles</taxon>
        <taxon>Ochrophyta</taxon>
        <taxon>Raphidophyceae</taxon>
        <taxon>Chattonellales</taxon>
        <taxon>Chattonellaceae</taxon>
        <taxon>Fibrocapsa</taxon>
    </lineage>
</organism>
<dbReference type="InterPro" id="IPR023299">
    <property type="entry name" value="ATPase_P-typ_cyto_dom_N"/>
</dbReference>
<gene>
    <name evidence="19" type="ORF">FJAP1339_LOCUS5489</name>
</gene>
<evidence type="ECO:0000256" key="9">
    <source>
        <dbReference type="ARBA" id="ARBA00022840"/>
    </source>
</evidence>
<dbReference type="SUPFAM" id="SSF81665">
    <property type="entry name" value="Calcium ATPase, transmembrane domain M"/>
    <property type="match status" value="1"/>
</dbReference>
<proteinExistence type="predicted"/>
<comment type="subcellular location">
    <subcellularLocation>
        <location evidence="1">Endomembrane system</location>
        <topology evidence="1">Multi-pass membrane protein</topology>
    </subcellularLocation>
</comment>
<evidence type="ECO:0000256" key="1">
    <source>
        <dbReference type="ARBA" id="ARBA00004127"/>
    </source>
</evidence>
<feature type="transmembrane region" description="Helical" evidence="17">
    <location>
        <begin position="404"/>
        <end position="422"/>
    </location>
</feature>
<name>A0A7S2UYB5_9STRA</name>
<keyword evidence="10" id="KW-0460">Magnesium</keyword>
<evidence type="ECO:0000256" key="15">
    <source>
        <dbReference type="ARBA" id="ARBA00023136"/>
    </source>
</evidence>
<dbReference type="Gene3D" id="1.20.1110.10">
    <property type="entry name" value="Calcium-transporting ATPase, transmembrane domain"/>
    <property type="match status" value="1"/>
</dbReference>
<feature type="transmembrane region" description="Helical" evidence="17">
    <location>
        <begin position="303"/>
        <end position="322"/>
    </location>
</feature>
<evidence type="ECO:0000256" key="12">
    <source>
        <dbReference type="ARBA" id="ARBA00022989"/>
    </source>
</evidence>
<keyword evidence="7" id="KW-0187">Copper transport</keyword>
<dbReference type="Gene3D" id="3.40.1110.10">
    <property type="entry name" value="Calcium-transporting ATPase, cytoplasmic domain N"/>
    <property type="match status" value="1"/>
</dbReference>
<keyword evidence="9" id="KW-0067">ATP-binding</keyword>
<reference evidence="19" key="1">
    <citation type="submission" date="2021-01" db="EMBL/GenBank/DDBJ databases">
        <authorList>
            <person name="Corre E."/>
            <person name="Pelletier E."/>
            <person name="Niang G."/>
            <person name="Scheremetjew M."/>
            <person name="Finn R."/>
            <person name="Kale V."/>
            <person name="Holt S."/>
            <person name="Cochrane G."/>
            <person name="Meng A."/>
            <person name="Brown T."/>
            <person name="Cohen L."/>
        </authorList>
    </citation>
    <scope>NUCLEOTIDE SEQUENCE</scope>
    <source>
        <strain evidence="19">CCMP1661</strain>
    </source>
</reference>
<dbReference type="EMBL" id="HBHR01011387">
    <property type="protein sequence ID" value="CAD9862957.1"/>
    <property type="molecule type" value="Transcribed_RNA"/>
</dbReference>
<evidence type="ECO:0000313" key="19">
    <source>
        <dbReference type="EMBL" id="CAD9862957.1"/>
    </source>
</evidence>
<dbReference type="FunFam" id="3.40.50.1000:FF:000144">
    <property type="entry name" value="copper-transporting ATPase 1 isoform X2"/>
    <property type="match status" value="1"/>
</dbReference>
<feature type="domain" description="Cation-transporting P-type ATPase C-terminal" evidence="18">
    <location>
        <begin position="325"/>
        <end position="494"/>
    </location>
</feature>
<evidence type="ECO:0000256" key="17">
    <source>
        <dbReference type="SAM" id="Phobius"/>
    </source>
</evidence>
<feature type="transmembrane region" description="Helical" evidence="17">
    <location>
        <begin position="443"/>
        <end position="460"/>
    </location>
</feature>
<feature type="transmembrane region" description="Helical" evidence="17">
    <location>
        <begin position="480"/>
        <end position="497"/>
    </location>
</feature>
<evidence type="ECO:0000259" key="18">
    <source>
        <dbReference type="Pfam" id="PF00689"/>
    </source>
</evidence>
<protein>
    <recommendedName>
        <fullName evidence="18">Cation-transporting P-type ATPase C-terminal domain-containing protein</fullName>
    </recommendedName>
</protein>
<dbReference type="Pfam" id="PF13246">
    <property type="entry name" value="Cation_ATPase"/>
    <property type="match status" value="1"/>
</dbReference>
<evidence type="ECO:0000256" key="4">
    <source>
        <dbReference type="ARBA" id="ARBA00022692"/>
    </source>
</evidence>
<sequence length="561" mass="61594">MSVIIQRPDSSFRLYTKGASEIVLADCTHRISATGQVLPLHASDLKLLELKIHEMAKRALRTVVVAHRDLPDFQNGELMDLEPRDVEVQLVLDAVVGIQDPLRPDVPEAVKTCQEAGVQVRMVTGDNLETACAIARDCGILVKSRGDVALEGPTFRNLTPAALDNILPKLQVIARASPHDKFLLVTRLNGQNLPKNKEEWEKMHPGANWKKDRDRLLPGYFEEWMKATKGVGQVVGVTGDGTNDAPALKAADVGLSMGLCGTEVAREASDIVLLDDKFSSIVKAVLWGRTVFDNIRKFLQFQLTVNLVALILSLIGACIGFNEPILNAVMMLWVNLIMDTMGALALGTELPSRALLCRRPYKRNANLVNRVMWRNILVQAGYQLGLLCYLLLQGHEAFGVEKGSVKHFTIIFNAFVFCQVFNEINARSIGNSMNVFKGLFSNIIFLGIIAFTVGAQYGIIQYGGDFTRTCPLTNMEWAETVLMGGLTLPLGVVMRILPPFEEGAKNFAGLGEGVHSSAVVKQDAEPSFLALLVMMVGPVLAYAVFQIFKEHGTLDIILPVM</sequence>
<evidence type="ECO:0000256" key="2">
    <source>
        <dbReference type="ARBA" id="ARBA00022448"/>
    </source>
</evidence>
<evidence type="ECO:0000256" key="11">
    <source>
        <dbReference type="ARBA" id="ARBA00022967"/>
    </source>
</evidence>
<dbReference type="GO" id="GO:0016887">
    <property type="term" value="F:ATP hydrolysis activity"/>
    <property type="evidence" value="ECO:0007669"/>
    <property type="project" value="InterPro"/>
</dbReference>
<dbReference type="SUPFAM" id="SSF56784">
    <property type="entry name" value="HAD-like"/>
    <property type="match status" value="1"/>
</dbReference>
<dbReference type="GO" id="GO:0046872">
    <property type="term" value="F:metal ion binding"/>
    <property type="evidence" value="ECO:0007669"/>
    <property type="project" value="UniProtKB-KW"/>
</dbReference>
<evidence type="ECO:0000256" key="7">
    <source>
        <dbReference type="ARBA" id="ARBA00022796"/>
    </source>
</evidence>
<dbReference type="GO" id="GO:0012505">
    <property type="term" value="C:endomembrane system"/>
    <property type="evidence" value="ECO:0007669"/>
    <property type="project" value="UniProtKB-SubCell"/>
</dbReference>
<dbReference type="AlphaFoldDB" id="A0A7S2UYB5"/>
<keyword evidence="4 17" id="KW-0812">Transmembrane</keyword>
<feature type="transmembrane region" description="Helical" evidence="17">
    <location>
        <begin position="371"/>
        <end position="392"/>
    </location>
</feature>
<dbReference type="NCBIfam" id="TIGR01494">
    <property type="entry name" value="ATPase_P-type"/>
    <property type="match status" value="1"/>
</dbReference>
<evidence type="ECO:0000256" key="6">
    <source>
        <dbReference type="ARBA" id="ARBA00022741"/>
    </source>
</evidence>
<keyword evidence="14" id="KW-0406">Ion transport</keyword>
<evidence type="ECO:0000256" key="16">
    <source>
        <dbReference type="ARBA" id="ARBA00048694"/>
    </source>
</evidence>
<keyword evidence="15 17" id="KW-0472">Membrane</keyword>
<evidence type="ECO:0000256" key="14">
    <source>
        <dbReference type="ARBA" id="ARBA00023065"/>
    </source>
</evidence>
<keyword evidence="2" id="KW-0813">Transport</keyword>
<evidence type="ECO:0000256" key="8">
    <source>
        <dbReference type="ARBA" id="ARBA00022837"/>
    </source>
</evidence>
<dbReference type="Pfam" id="PF00689">
    <property type="entry name" value="Cation_ATPase_C"/>
    <property type="match status" value="1"/>
</dbReference>
<dbReference type="PANTHER" id="PTHR24093:SF369">
    <property type="entry name" value="CALCIUM-TRANSPORTING ATPASE"/>
    <property type="match status" value="1"/>
</dbReference>
<keyword evidence="13" id="KW-0186">Copper</keyword>
<evidence type="ECO:0000256" key="3">
    <source>
        <dbReference type="ARBA" id="ARBA00022568"/>
    </source>
</evidence>
<dbReference type="InterPro" id="IPR006068">
    <property type="entry name" value="ATPase_P-typ_cation-transptr_C"/>
</dbReference>
<evidence type="ECO:0000256" key="5">
    <source>
        <dbReference type="ARBA" id="ARBA00022723"/>
    </source>
</evidence>
<accession>A0A7S2UYB5</accession>
<evidence type="ECO:0000256" key="10">
    <source>
        <dbReference type="ARBA" id="ARBA00022842"/>
    </source>
</evidence>
<dbReference type="InterPro" id="IPR001757">
    <property type="entry name" value="P_typ_ATPase"/>
</dbReference>
<dbReference type="PRINTS" id="PR00119">
    <property type="entry name" value="CATATPASE"/>
</dbReference>
<keyword evidence="11" id="KW-1278">Translocase</keyword>
<dbReference type="GO" id="GO:0005524">
    <property type="term" value="F:ATP binding"/>
    <property type="evidence" value="ECO:0007669"/>
    <property type="project" value="UniProtKB-KW"/>
</dbReference>
<evidence type="ECO:0000256" key="13">
    <source>
        <dbReference type="ARBA" id="ARBA00023008"/>
    </source>
</evidence>
<keyword evidence="6" id="KW-0547">Nucleotide-binding</keyword>
<keyword evidence="3" id="KW-0109">Calcium transport</keyword>
<keyword evidence="12 17" id="KW-1133">Transmembrane helix</keyword>
<keyword evidence="8" id="KW-0106">Calcium</keyword>
<dbReference type="PANTHER" id="PTHR24093">
    <property type="entry name" value="CATION TRANSPORTING ATPASE"/>
    <property type="match status" value="1"/>
</dbReference>
<dbReference type="GO" id="GO:0005388">
    <property type="term" value="F:P-type calcium transporter activity"/>
    <property type="evidence" value="ECO:0007669"/>
    <property type="project" value="UniProtKB-EC"/>
</dbReference>
<dbReference type="FunFam" id="1.20.1110.10:FF:000039">
    <property type="entry name" value="Calcium-transporting ATPase"/>
    <property type="match status" value="1"/>
</dbReference>
<dbReference type="GO" id="GO:0005886">
    <property type="term" value="C:plasma membrane"/>
    <property type="evidence" value="ECO:0007669"/>
    <property type="project" value="TreeGrafter"/>
</dbReference>